<sequence length="151" mass="16916">MIVFRITREAYANDLSGQGSMLYGGRWNTKGKAALYTAGSVALAMLEVAVHINPNNAPKDFKLIRIQVPPILIQKVNVDELNPGWRESPPSQFTQDIGDAFLMKKSHFILEVPSVVVHSECNYIINPSHYAFENVKIISIEPISFDSRLFP</sequence>
<evidence type="ECO:0000313" key="2">
    <source>
        <dbReference type="EMBL" id="GGC39764.1"/>
    </source>
</evidence>
<evidence type="ECO:0000259" key="1">
    <source>
        <dbReference type="SMART" id="SM00953"/>
    </source>
</evidence>
<feature type="domain" description="RES" evidence="1">
    <location>
        <begin position="14"/>
        <end position="139"/>
    </location>
</feature>
<name>A0ABQ1MFQ6_9BACT</name>
<keyword evidence="3" id="KW-1185">Reference proteome</keyword>
<organism evidence="2 3">
    <name type="scientific">Belliella aquatica</name>
    <dbReference type="NCBI Taxonomy" id="1323734"/>
    <lineage>
        <taxon>Bacteria</taxon>
        <taxon>Pseudomonadati</taxon>
        <taxon>Bacteroidota</taxon>
        <taxon>Cytophagia</taxon>
        <taxon>Cytophagales</taxon>
        <taxon>Cyclobacteriaceae</taxon>
        <taxon>Belliella</taxon>
    </lineage>
</organism>
<reference evidence="3" key="1">
    <citation type="journal article" date="2019" name="Int. J. Syst. Evol. Microbiol.">
        <title>The Global Catalogue of Microorganisms (GCM) 10K type strain sequencing project: providing services to taxonomists for standard genome sequencing and annotation.</title>
        <authorList>
            <consortium name="The Broad Institute Genomics Platform"/>
            <consortium name="The Broad Institute Genome Sequencing Center for Infectious Disease"/>
            <person name="Wu L."/>
            <person name="Ma J."/>
        </authorList>
    </citation>
    <scope>NUCLEOTIDE SEQUENCE [LARGE SCALE GENOMIC DNA]</scope>
    <source>
        <strain evidence="3">CGMCC 1.12479</strain>
    </source>
</reference>
<dbReference type="RefSeq" id="WP_188441994.1">
    <property type="nucleotide sequence ID" value="NZ_BMFD01000005.1"/>
</dbReference>
<dbReference type="EMBL" id="BMFD01000005">
    <property type="protein sequence ID" value="GGC39764.1"/>
    <property type="molecule type" value="Genomic_DNA"/>
</dbReference>
<dbReference type="SMART" id="SM00953">
    <property type="entry name" value="RES"/>
    <property type="match status" value="1"/>
</dbReference>
<dbReference type="Pfam" id="PF08808">
    <property type="entry name" value="RES"/>
    <property type="match status" value="1"/>
</dbReference>
<protein>
    <recommendedName>
        <fullName evidence="1">RES domain-containing protein</fullName>
    </recommendedName>
</protein>
<comment type="caution">
    <text evidence="2">The sequence shown here is derived from an EMBL/GenBank/DDBJ whole genome shotgun (WGS) entry which is preliminary data.</text>
</comment>
<dbReference type="InterPro" id="IPR014914">
    <property type="entry name" value="RES_dom"/>
</dbReference>
<dbReference type="Proteomes" id="UP000635885">
    <property type="component" value="Unassembled WGS sequence"/>
</dbReference>
<gene>
    <name evidence="2" type="ORF">GCM10010993_18180</name>
</gene>
<accession>A0ABQ1MFQ6</accession>
<evidence type="ECO:0000313" key="3">
    <source>
        <dbReference type="Proteomes" id="UP000635885"/>
    </source>
</evidence>
<proteinExistence type="predicted"/>